<evidence type="ECO:0000256" key="1">
    <source>
        <dbReference type="SAM" id="MobiDB-lite"/>
    </source>
</evidence>
<keyword evidence="3" id="KW-1185">Reference proteome</keyword>
<name>A0A4U5LUW5_STECR</name>
<reference evidence="2 3" key="1">
    <citation type="journal article" date="2015" name="Genome Biol.">
        <title>Comparative genomics of Steinernema reveals deeply conserved gene regulatory networks.</title>
        <authorList>
            <person name="Dillman A.R."/>
            <person name="Macchietto M."/>
            <person name="Porter C.F."/>
            <person name="Rogers A."/>
            <person name="Williams B."/>
            <person name="Antoshechkin I."/>
            <person name="Lee M.M."/>
            <person name="Goodwin Z."/>
            <person name="Lu X."/>
            <person name="Lewis E.E."/>
            <person name="Goodrich-Blair H."/>
            <person name="Stock S.P."/>
            <person name="Adams B.J."/>
            <person name="Sternberg P.W."/>
            <person name="Mortazavi A."/>
        </authorList>
    </citation>
    <scope>NUCLEOTIDE SEQUENCE [LARGE SCALE GENOMIC DNA]</scope>
    <source>
        <strain evidence="2 3">ALL</strain>
    </source>
</reference>
<dbReference type="Proteomes" id="UP000298663">
    <property type="component" value="Unassembled WGS sequence"/>
</dbReference>
<dbReference type="EMBL" id="AZBU02000012">
    <property type="protein sequence ID" value="TKR59912.1"/>
    <property type="molecule type" value="Genomic_DNA"/>
</dbReference>
<comment type="caution">
    <text evidence="2">The sequence shown here is derived from an EMBL/GenBank/DDBJ whole genome shotgun (WGS) entry which is preliminary data.</text>
</comment>
<reference evidence="2 3" key="2">
    <citation type="journal article" date="2019" name="G3 (Bethesda)">
        <title>Hybrid Assembly of the Genome of the Entomopathogenic Nematode Steinernema carpocapsae Identifies the X-Chromosome.</title>
        <authorList>
            <person name="Serra L."/>
            <person name="Macchietto M."/>
            <person name="Macias-Munoz A."/>
            <person name="McGill C.J."/>
            <person name="Rodriguez I.M."/>
            <person name="Rodriguez B."/>
            <person name="Murad R."/>
            <person name="Mortazavi A."/>
        </authorList>
    </citation>
    <scope>NUCLEOTIDE SEQUENCE [LARGE SCALE GENOMIC DNA]</scope>
    <source>
        <strain evidence="2 3">ALL</strain>
    </source>
</reference>
<feature type="compositionally biased region" description="Polar residues" evidence="1">
    <location>
        <begin position="172"/>
        <end position="183"/>
    </location>
</feature>
<proteinExistence type="predicted"/>
<sequence>MREVMNELANNSEQEIRNQLNRGVSHALATARQLPKTLQQIKGAIDKERVALAKVRDEALKSCMMTDARSSAPLLWEAGSPLCQRVCSRRSLSSLRLWSACSAEGVMNRPIATLLPLAEALQDAGHEGQALQALFGPARSLAMFPETHCVSRLWEGRSSCLFVPCRAEPWKPTSSAGGTSPARSRTPPRT</sequence>
<dbReference type="AlphaFoldDB" id="A0A4U5LUW5"/>
<evidence type="ECO:0000313" key="2">
    <source>
        <dbReference type="EMBL" id="TKR59912.1"/>
    </source>
</evidence>
<protein>
    <submittedName>
        <fullName evidence="2">Uncharacterized protein</fullName>
    </submittedName>
</protein>
<gene>
    <name evidence="2" type="ORF">L596_029519</name>
</gene>
<accession>A0A4U5LUW5</accession>
<evidence type="ECO:0000313" key="3">
    <source>
        <dbReference type="Proteomes" id="UP000298663"/>
    </source>
</evidence>
<organism evidence="2 3">
    <name type="scientific">Steinernema carpocapsae</name>
    <name type="common">Entomopathogenic nematode</name>
    <dbReference type="NCBI Taxonomy" id="34508"/>
    <lineage>
        <taxon>Eukaryota</taxon>
        <taxon>Metazoa</taxon>
        <taxon>Ecdysozoa</taxon>
        <taxon>Nematoda</taxon>
        <taxon>Chromadorea</taxon>
        <taxon>Rhabditida</taxon>
        <taxon>Tylenchina</taxon>
        <taxon>Panagrolaimomorpha</taxon>
        <taxon>Strongyloidoidea</taxon>
        <taxon>Steinernematidae</taxon>
        <taxon>Steinernema</taxon>
    </lineage>
</organism>
<feature type="region of interest" description="Disordered" evidence="1">
    <location>
        <begin position="169"/>
        <end position="190"/>
    </location>
</feature>